<dbReference type="SMART" id="SM00842">
    <property type="entry name" value="FtsA"/>
    <property type="match status" value="1"/>
</dbReference>
<dbReference type="SUPFAM" id="SSF53067">
    <property type="entry name" value="Actin-like ATPase domain"/>
    <property type="match status" value="2"/>
</dbReference>
<evidence type="ECO:0000313" key="9">
    <source>
        <dbReference type="Proteomes" id="UP000177457"/>
    </source>
</evidence>
<keyword evidence="1 5" id="KW-1003">Cell membrane</keyword>
<reference evidence="8 9" key="1">
    <citation type="journal article" date="2016" name="Nat. Commun.">
        <title>Thousands of microbial genomes shed light on interconnected biogeochemical processes in an aquifer system.</title>
        <authorList>
            <person name="Anantharaman K."/>
            <person name="Brown C.T."/>
            <person name="Hug L.A."/>
            <person name="Sharon I."/>
            <person name="Castelle C.J."/>
            <person name="Probst A.J."/>
            <person name="Thomas B.C."/>
            <person name="Singh A."/>
            <person name="Wilkins M.J."/>
            <person name="Karaoz U."/>
            <person name="Brodie E.L."/>
            <person name="Williams K.H."/>
            <person name="Hubbard S.S."/>
            <person name="Banfield J.F."/>
        </authorList>
    </citation>
    <scope>NUCLEOTIDE SEQUENCE [LARGE SCALE GENOMIC DNA]</scope>
</reference>
<dbReference type="InterPro" id="IPR020823">
    <property type="entry name" value="Cell_div_FtsA"/>
</dbReference>
<dbReference type="InterPro" id="IPR003494">
    <property type="entry name" value="SHS2_FtsA"/>
</dbReference>
<dbReference type="NCBIfam" id="TIGR01174">
    <property type="entry name" value="ftsA"/>
    <property type="match status" value="1"/>
</dbReference>
<keyword evidence="2 5" id="KW-0132">Cell division</keyword>
<protein>
    <recommendedName>
        <fullName evidence="5 6">Cell division protein FtsA</fullName>
    </recommendedName>
</protein>
<dbReference type="PANTHER" id="PTHR32432:SF4">
    <property type="entry name" value="CELL DIVISION PROTEIN FTSA"/>
    <property type="match status" value="1"/>
</dbReference>
<evidence type="ECO:0000256" key="1">
    <source>
        <dbReference type="ARBA" id="ARBA00022475"/>
    </source>
</evidence>
<keyword evidence="3 5" id="KW-0472">Membrane</keyword>
<evidence type="ECO:0000259" key="7">
    <source>
        <dbReference type="SMART" id="SM00842"/>
    </source>
</evidence>
<comment type="function">
    <text evidence="5 6">Cell division protein that is involved in the assembly of the Z ring. May serve as a membrane anchor for the Z ring.</text>
</comment>
<dbReference type="Proteomes" id="UP000177457">
    <property type="component" value="Unassembled WGS sequence"/>
</dbReference>
<dbReference type="Pfam" id="PF14450">
    <property type="entry name" value="FtsA"/>
    <property type="match status" value="1"/>
</dbReference>
<dbReference type="HAMAP" id="MF_02033">
    <property type="entry name" value="FtsA"/>
    <property type="match status" value="1"/>
</dbReference>
<dbReference type="AlphaFoldDB" id="A0A1F6MQ08"/>
<evidence type="ECO:0000313" key="8">
    <source>
        <dbReference type="EMBL" id="OGH73736.1"/>
    </source>
</evidence>
<comment type="caution">
    <text evidence="8">The sequence shown here is derived from an EMBL/GenBank/DDBJ whole genome shotgun (WGS) entry which is preliminary data.</text>
</comment>
<dbReference type="EMBL" id="MFQE01000020">
    <property type="protein sequence ID" value="OGH73736.1"/>
    <property type="molecule type" value="Genomic_DNA"/>
</dbReference>
<dbReference type="CDD" id="cd24048">
    <property type="entry name" value="ASKHA_NBD_FtsA"/>
    <property type="match status" value="1"/>
</dbReference>
<comment type="subunit">
    <text evidence="5">Self-interacts. Interacts with FtsZ.</text>
</comment>
<dbReference type="Gene3D" id="3.30.420.40">
    <property type="match status" value="1"/>
</dbReference>
<organism evidence="8 9">
    <name type="scientific">Candidatus Magasanikbacteria bacterium RIFCSPHIGHO2_02_FULL_51_14</name>
    <dbReference type="NCBI Taxonomy" id="1798683"/>
    <lineage>
        <taxon>Bacteria</taxon>
        <taxon>Candidatus Magasanikiibacteriota</taxon>
    </lineage>
</organism>
<dbReference type="PANTHER" id="PTHR32432">
    <property type="entry name" value="CELL DIVISION PROTEIN FTSA-RELATED"/>
    <property type="match status" value="1"/>
</dbReference>
<sequence length="411" mass="43309">MITGIDIGSTAIRIAVGQAVEDENRKPRVQIFGAIEVASEGVHKGVVSSIEDAVSSLSSALEQIERMIGIPIEHAWVGLGSMHVVSQESKGVIAVAKSDGEIAEEDVARAVEAAHAVAPPLNYEMLHVVPRGFSVDGQTGIKDPVGMTGIRLEVDTQIIHGLSASLKNVEKAVYRAGIEIDDLVLSILATGDVVTTARQKDLGVAVVNIGGSVTSMVVYEDGDIVHVAAFPIGSGHVTNDLAIGLRTSIDVAERVKIHHGESIAEAVLRREKVDLGKLGAEASEEVSKRYIAEIIEARMTEILEKIGEQLSAIDRNGLLPAGIVLTGGGAKLRGLPDLARRTLALPASLGYPVDMVSSTDKINDLSFASAIGLVKWGAGLQQTRGARKRPIGAFLSRASQHVVKLAKTLIP</sequence>
<evidence type="ECO:0000256" key="4">
    <source>
        <dbReference type="ARBA" id="ARBA00023306"/>
    </source>
</evidence>
<accession>A0A1F6MQ08</accession>
<dbReference type="Pfam" id="PF02491">
    <property type="entry name" value="SHS2_FTSA"/>
    <property type="match status" value="1"/>
</dbReference>
<evidence type="ECO:0000256" key="5">
    <source>
        <dbReference type="HAMAP-Rule" id="MF_02033"/>
    </source>
</evidence>
<comment type="subcellular location">
    <subcellularLocation>
        <location evidence="5">Cell membrane</location>
        <topology evidence="5">Peripheral membrane protein</topology>
        <orientation evidence="5">Cytoplasmic side</orientation>
    </subcellularLocation>
    <text evidence="5">Localizes to the Z ring in an FtsZ-dependent manner. Targeted to the membrane through a conserved C-terminal amphipathic helix.</text>
</comment>
<proteinExistence type="inferred from homology"/>
<gene>
    <name evidence="5" type="primary">ftsA</name>
    <name evidence="8" type="ORF">A3C90_01000</name>
</gene>
<keyword evidence="4 5" id="KW-0131">Cell cycle</keyword>
<name>A0A1F6MQ08_9BACT</name>
<dbReference type="GO" id="GO:0032153">
    <property type="term" value="C:cell division site"/>
    <property type="evidence" value="ECO:0007669"/>
    <property type="project" value="UniProtKB-UniRule"/>
</dbReference>
<dbReference type="GO" id="GO:0009898">
    <property type="term" value="C:cytoplasmic side of plasma membrane"/>
    <property type="evidence" value="ECO:0007669"/>
    <property type="project" value="UniProtKB-UniRule"/>
</dbReference>
<dbReference type="PIRSF" id="PIRSF003101">
    <property type="entry name" value="FtsA"/>
    <property type="match status" value="1"/>
</dbReference>
<feature type="domain" description="SHS2" evidence="7">
    <location>
        <begin position="2"/>
        <end position="194"/>
    </location>
</feature>
<dbReference type="Gene3D" id="3.30.1490.110">
    <property type="match status" value="1"/>
</dbReference>
<evidence type="ECO:0000256" key="2">
    <source>
        <dbReference type="ARBA" id="ARBA00022618"/>
    </source>
</evidence>
<evidence type="ECO:0000256" key="6">
    <source>
        <dbReference type="PIRNR" id="PIRNR003101"/>
    </source>
</evidence>
<dbReference type="InterPro" id="IPR043129">
    <property type="entry name" value="ATPase_NBD"/>
</dbReference>
<dbReference type="STRING" id="1798683.A3C90_01000"/>
<dbReference type="InterPro" id="IPR050696">
    <property type="entry name" value="FtsA/MreB"/>
</dbReference>
<evidence type="ECO:0000256" key="3">
    <source>
        <dbReference type="ARBA" id="ARBA00023136"/>
    </source>
</evidence>
<dbReference type="GO" id="GO:0043093">
    <property type="term" value="P:FtsZ-dependent cytokinesis"/>
    <property type="evidence" value="ECO:0007669"/>
    <property type="project" value="UniProtKB-UniRule"/>
</dbReference>
<comment type="similarity">
    <text evidence="5 6">Belongs to the FtsA/MreB family.</text>
</comment>